<feature type="coiled-coil region" evidence="3">
    <location>
        <begin position="218"/>
        <end position="252"/>
    </location>
</feature>
<dbReference type="KEGG" id="ant:Arnit_2073"/>
<dbReference type="STRING" id="572480.Arnit_2073"/>
<dbReference type="RefSeq" id="WP_013135872.1">
    <property type="nucleotide sequence ID" value="NC_014166.1"/>
</dbReference>
<evidence type="ECO:0000313" key="5">
    <source>
        <dbReference type="EMBL" id="ADG93727.1"/>
    </source>
</evidence>
<dbReference type="CDD" id="cd01949">
    <property type="entry name" value="GGDEF"/>
    <property type="match status" value="1"/>
</dbReference>
<dbReference type="InterPro" id="IPR029787">
    <property type="entry name" value="Nucleotide_cyclase"/>
</dbReference>
<dbReference type="PANTHER" id="PTHR45138">
    <property type="entry name" value="REGULATORY COMPONENTS OF SENSORY TRANSDUCTION SYSTEM"/>
    <property type="match status" value="1"/>
</dbReference>
<proteinExistence type="predicted"/>
<reference evidence="5 6" key="1">
    <citation type="journal article" date="2010" name="Stand. Genomic Sci.">
        <title>Complete genome sequence of Arcobacter nitrofigilis type strain (CI).</title>
        <authorList>
            <person name="Pati A."/>
            <person name="Gronow S."/>
            <person name="Lapidus A."/>
            <person name="Copeland A."/>
            <person name="Glavina Del Rio T."/>
            <person name="Nolan M."/>
            <person name="Lucas S."/>
            <person name="Tice H."/>
            <person name="Cheng J.F."/>
            <person name="Han C."/>
            <person name="Chertkov O."/>
            <person name="Bruce D."/>
            <person name="Tapia R."/>
            <person name="Goodwin L."/>
            <person name="Pitluck S."/>
            <person name="Liolios K."/>
            <person name="Ivanova N."/>
            <person name="Mavromatis K."/>
            <person name="Chen A."/>
            <person name="Palaniappan K."/>
            <person name="Land M."/>
            <person name="Hauser L."/>
            <person name="Chang Y.J."/>
            <person name="Jeffries C.D."/>
            <person name="Detter J.C."/>
            <person name="Rohde M."/>
            <person name="Goker M."/>
            <person name="Bristow J."/>
            <person name="Eisen J.A."/>
            <person name="Markowitz V."/>
            <person name="Hugenholtz P."/>
            <person name="Klenk H.P."/>
            <person name="Kyrpides N.C."/>
        </authorList>
    </citation>
    <scope>NUCLEOTIDE SEQUENCE [LARGE SCALE GENOMIC DNA]</scope>
    <source>
        <strain evidence="6">ATCC 33309 / DSM 7299 / CCUG 15893 / LMG 7604 / NCTC 12251 / CI</strain>
    </source>
</reference>
<dbReference type="AlphaFoldDB" id="D5V0B5"/>
<feature type="domain" description="GGDEF" evidence="4">
    <location>
        <begin position="283"/>
        <end position="415"/>
    </location>
</feature>
<dbReference type="Gene3D" id="3.30.70.270">
    <property type="match status" value="1"/>
</dbReference>
<dbReference type="InterPro" id="IPR050469">
    <property type="entry name" value="Diguanylate_Cyclase"/>
</dbReference>
<dbReference type="PROSITE" id="PS50887">
    <property type="entry name" value="GGDEF"/>
    <property type="match status" value="1"/>
</dbReference>
<accession>D5V0B5</accession>
<dbReference type="Proteomes" id="UP000000939">
    <property type="component" value="Chromosome"/>
</dbReference>
<dbReference type="InterPro" id="IPR043128">
    <property type="entry name" value="Rev_trsase/Diguanyl_cyclase"/>
</dbReference>
<dbReference type="FunFam" id="3.30.70.270:FF:000001">
    <property type="entry name" value="Diguanylate cyclase domain protein"/>
    <property type="match status" value="1"/>
</dbReference>
<dbReference type="OrthoDB" id="9779960at2"/>
<gene>
    <name evidence="5" type="ordered locus">Arnit_2073</name>
</gene>
<dbReference type="NCBIfam" id="TIGR00254">
    <property type="entry name" value="GGDEF"/>
    <property type="match status" value="1"/>
</dbReference>
<protein>
    <recommendedName>
        <fullName evidence="1">diguanylate cyclase</fullName>
        <ecNumber evidence="1">2.7.7.65</ecNumber>
    </recommendedName>
</protein>
<evidence type="ECO:0000259" key="4">
    <source>
        <dbReference type="PROSITE" id="PS50887"/>
    </source>
</evidence>
<evidence type="ECO:0000256" key="1">
    <source>
        <dbReference type="ARBA" id="ARBA00012528"/>
    </source>
</evidence>
<dbReference type="Pfam" id="PF00990">
    <property type="entry name" value="GGDEF"/>
    <property type="match status" value="1"/>
</dbReference>
<evidence type="ECO:0000256" key="3">
    <source>
        <dbReference type="SAM" id="Coils"/>
    </source>
</evidence>
<sequence length="418" mass="47940">MTSIEKIAAKTLEVLKERNVQPTPNEYNKEFCNLAKEQNEKIEECNLFKNLVSKLTPQERDELNANDIQTFEELIALLLKRVHINNVSTLASIIKQALSPSINIHLDEQLTNFSIKIGDSPELIFEEDIQKEMQKLLEKRFTTDQTLLKEKTADIAKLVTLMGKHLKEAINSNQNSSINVTSIKDELTSIDLEDSNISELVTLQNKLINAASSIETEMNEVNKKLSSGENHVKDLENKVQNLESQLKKAKEEAIIDHLTGLLTRRAYDTEIKTIDKNFERENIQYAIVFFDLDHFKDINDTYGHEGGDTVLKTFSKILKSQTRENDILARYGGEEFVATVEYKLRREVLQYLKRIKNIVNENSFNYKNNKIKVTFSAGVVLRNDHKTYHDAIQKADILLYQAKNDGRNKIILEDGLVI</sequence>
<keyword evidence="6" id="KW-1185">Reference proteome</keyword>
<evidence type="ECO:0000256" key="2">
    <source>
        <dbReference type="ARBA" id="ARBA00034247"/>
    </source>
</evidence>
<evidence type="ECO:0000313" key="6">
    <source>
        <dbReference type="Proteomes" id="UP000000939"/>
    </source>
</evidence>
<dbReference type="InterPro" id="IPR000160">
    <property type="entry name" value="GGDEF_dom"/>
</dbReference>
<dbReference type="HOGENOM" id="CLU_039381_0_0_7"/>
<dbReference type="EC" id="2.7.7.65" evidence="1"/>
<dbReference type="SUPFAM" id="SSF55073">
    <property type="entry name" value="Nucleotide cyclase"/>
    <property type="match status" value="1"/>
</dbReference>
<dbReference type="GO" id="GO:0052621">
    <property type="term" value="F:diguanylate cyclase activity"/>
    <property type="evidence" value="ECO:0007669"/>
    <property type="project" value="UniProtKB-EC"/>
</dbReference>
<dbReference type="SMART" id="SM00267">
    <property type="entry name" value="GGDEF"/>
    <property type="match status" value="1"/>
</dbReference>
<comment type="catalytic activity">
    <reaction evidence="2">
        <text>2 GTP = 3',3'-c-di-GMP + 2 diphosphate</text>
        <dbReference type="Rhea" id="RHEA:24898"/>
        <dbReference type="ChEBI" id="CHEBI:33019"/>
        <dbReference type="ChEBI" id="CHEBI:37565"/>
        <dbReference type="ChEBI" id="CHEBI:58805"/>
        <dbReference type="EC" id="2.7.7.65"/>
    </reaction>
</comment>
<name>D5V0B5_ARCNC</name>
<dbReference type="EMBL" id="CP001999">
    <property type="protein sequence ID" value="ADG93727.1"/>
    <property type="molecule type" value="Genomic_DNA"/>
</dbReference>
<dbReference type="PANTHER" id="PTHR45138:SF9">
    <property type="entry name" value="DIGUANYLATE CYCLASE DGCM-RELATED"/>
    <property type="match status" value="1"/>
</dbReference>
<dbReference type="eggNOG" id="COG3706">
    <property type="taxonomic scope" value="Bacteria"/>
</dbReference>
<organism evidence="5 6">
    <name type="scientific">Arcobacter nitrofigilis (strain ATCC 33309 / DSM 7299 / CCUG 15893 / LMG 7604 / NCTC 12251 / CI)</name>
    <name type="common">Campylobacter nitrofigilis</name>
    <dbReference type="NCBI Taxonomy" id="572480"/>
    <lineage>
        <taxon>Bacteria</taxon>
        <taxon>Pseudomonadati</taxon>
        <taxon>Campylobacterota</taxon>
        <taxon>Epsilonproteobacteria</taxon>
        <taxon>Campylobacterales</taxon>
        <taxon>Arcobacteraceae</taxon>
        <taxon>Arcobacter</taxon>
    </lineage>
</organism>
<keyword evidence="3" id="KW-0175">Coiled coil</keyword>